<comment type="caution">
    <text evidence="2">The sequence shown here is derived from an EMBL/GenBank/DDBJ whole genome shotgun (WGS) entry which is preliminary data.</text>
</comment>
<evidence type="ECO:0000313" key="3">
    <source>
        <dbReference type="Proteomes" id="UP000473525"/>
    </source>
</evidence>
<dbReference type="Gene3D" id="3.30.70.100">
    <property type="match status" value="1"/>
</dbReference>
<dbReference type="SUPFAM" id="SSF54909">
    <property type="entry name" value="Dimeric alpha+beta barrel"/>
    <property type="match status" value="1"/>
</dbReference>
<reference evidence="2 3" key="1">
    <citation type="submission" date="2019-12" db="EMBL/GenBank/DDBJ databases">
        <authorList>
            <person name="Huq M.A."/>
        </authorList>
    </citation>
    <scope>NUCLEOTIDE SEQUENCE [LARGE SCALE GENOMIC DNA]</scope>
    <source>
        <strain evidence="2 3">MAH-18</strain>
    </source>
</reference>
<evidence type="ECO:0000259" key="1">
    <source>
        <dbReference type="PROSITE" id="PS51725"/>
    </source>
</evidence>
<sequence length="97" mass="10843">MAYVVSAVWTAQPGQEGVVLDAIQKLGPLSREEPGNQYYQAFQDPAEPLVFRLFEVYDDQAAADAHWASPHFKEFALEQAIPVLANRERAFYETIGG</sequence>
<keyword evidence="3" id="KW-1185">Reference proteome</keyword>
<dbReference type="InterPro" id="IPR007138">
    <property type="entry name" value="ABM_dom"/>
</dbReference>
<gene>
    <name evidence="2" type="ORF">GON03_13275</name>
</gene>
<organism evidence="2 3">
    <name type="scientific">Nocardioides agri</name>
    <dbReference type="NCBI Taxonomy" id="2682843"/>
    <lineage>
        <taxon>Bacteria</taxon>
        <taxon>Bacillati</taxon>
        <taxon>Actinomycetota</taxon>
        <taxon>Actinomycetes</taxon>
        <taxon>Propionibacteriales</taxon>
        <taxon>Nocardioidaceae</taxon>
        <taxon>Nocardioides</taxon>
    </lineage>
</organism>
<feature type="domain" description="ABM" evidence="1">
    <location>
        <begin position="3"/>
        <end position="92"/>
    </location>
</feature>
<keyword evidence="2" id="KW-0560">Oxidoreductase</keyword>
<dbReference type="PANTHER" id="PTHR33336">
    <property type="entry name" value="QUINOL MONOOXYGENASE YGIN-RELATED"/>
    <property type="match status" value="1"/>
</dbReference>
<keyword evidence="2" id="KW-0503">Monooxygenase</keyword>
<accession>A0A6L6XUK0</accession>
<protein>
    <submittedName>
        <fullName evidence="2">Antibiotic biosynthesis monooxygenase</fullName>
    </submittedName>
</protein>
<dbReference type="InterPro" id="IPR050744">
    <property type="entry name" value="AI-2_Isomerase_LsrG"/>
</dbReference>
<dbReference type="PROSITE" id="PS51725">
    <property type="entry name" value="ABM"/>
    <property type="match status" value="1"/>
</dbReference>
<proteinExistence type="predicted"/>
<dbReference type="Proteomes" id="UP000473525">
    <property type="component" value="Unassembled WGS sequence"/>
</dbReference>
<name>A0A6L6XUK0_9ACTN</name>
<dbReference type="AlphaFoldDB" id="A0A6L6XUK0"/>
<dbReference type="PANTHER" id="PTHR33336:SF15">
    <property type="entry name" value="ABM DOMAIN-CONTAINING PROTEIN"/>
    <property type="match status" value="1"/>
</dbReference>
<dbReference type="RefSeq" id="WP_157343057.1">
    <property type="nucleotide sequence ID" value="NZ_WSEK01000004.1"/>
</dbReference>
<dbReference type="EMBL" id="WSEK01000004">
    <property type="protein sequence ID" value="MVQ50156.1"/>
    <property type="molecule type" value="Genomic_DNA"/>
</dbReference>
<evidence type="ECO:0000313" key="2">
    <source>
        <dbReference type="EMBL" id="MVQ50156.1"/>
    </source>
</evidence>
<dbReference type="GO" id="GO:0004497">
    <property type="term" value="F:monooxygenase activity"/>
    <property type="evidence" value="ECO:0007669"/>
    <property type="project" value="UniProtKB-KW"/>
</dbReference>
<dbReference type="Pfam" id="PF03992">
    <property type="entry name" value="ABM"/>
    <property type="match status" value="1"/>
</dbReference>
<dbReference type="InterPro" id="IPR011008">
    <property type="entry name" value="Dimeric_a/b-barrel"/>
</dbReference>